<evidence type="ECO:0000256" key="5">
    <source>
        <dbReference type="ARBA" id="ARBA00023136"/>
    </source>
</evidence>
<dbReference type="OrthoDB" id="5771683at2"/>
<evidence type="ECO:0000256" key="6">
    <source>
        <dbReference type="ARBA" id="ARBA00032200"/>
    </source>
</evidence>
<gene>
    <name evidence="10" type="ORF">EDD77_10490</name>
</gene>
<dbReference type="InterPro" id="IPR035921">
    <property type="entry name" value="F/V-ATP_Csub_sf"/>
</dbReference>
<organism evidence="10 11">
    <name type="scientific">Allofournierella massiliensis</name>
    <dbReference type="NCBI Taxonomy" id="1650663"/>
    <lineage>
        <taxon>Bacteria</taxon>
        <taxon>Bacillati</taxon>
        <taxon>Bacillota</taxon>
        <taxon>Clostridia</taxon>
        <taxon>Eubacteriales</taxon>
        <taxon>Oscillospiraceae</taxon>
        <taxon>Allofournierella</taxon>
    </lineage>
</organism>
<dbReference type="GO" id="GO:0015078">
    <property type="term" value="F:proton transmembrane transporter activity"/>
    <property type="evidence" value="ECO:0007669"/>
    <property type="project" value="InterPro"/>
</dbReference>
<comment type="caution">
    <text evidence="10">The sequence shown here is derived from an EMBL/GenBank/DDBJ whole genome shotgun (WGS) entry which is preliminary data.</text>
</comment>
<evidence type="ECO:0000256" key="3">
    <source>
        <dbReference type="ARBA" id="ARBA00022692"/>
    </source>
</evidence>
<dbReference type="CDD" id="cd18120">
    <property type="entry name" value="ATP-synt_Vo_Ao_c"/>
    <property type="match status" value="1"/>
</dbReference>
<feature type="transmembrane region" description="Helical" evidence="8">
    <location>
        <begin position="6"/>
        <end position="25"/>
    </location>
</feature>
<dbReference type="InterPro" id="IPR000454">
    <property type="entry name" value="ATP_synth_F0_csu"/>
</dbReference>
<dbReference type="GeneID" id="97381782"/>
<protein>
    <recommendedName>
        <fullName evidence="6">ATP synthase F(0) sector subunit c</fullName>
    </recommendedName>
    <alternativeName>
        <fullName evidence="7">F-type ATPase subunit c</fullName>
    </alternativeName>
</protein>
<dbReference type="Proteomes" id="UP000295184">
    <property type="component" value="Unassembled WGS sequence"/>
</dbReference>
<dbReference type="EMBL" id="SLUM01000004">
    <property type="protein sequence ID" value="TCL60210.1"/>
    <property type="molecule type" value="Genomic_DNA"/>
</dbReference>
<feature type="domain" description="V-ATPase proteolipid subunit C-like" evidence="9">
    <location>
        <begin position="88"/>
        <end position="147"/>
    </location>
</feature>
<feature type="transmembrane region" description="Helical" evidence="8">
    <location>
        <begin position="87"/>
        <end position="115"/>
    </location>
</feature>
<dbReference type="Gene3D" id="1.20.120.610">
    <property type="entry name" value="lithium bound rotor ring of v- atpase"/>
    <property type="match status" value="1"/>
</dbReference>
<evidence type="ECO:0000256" key="4">
    <source>
        <dbReference type="ARBA" id="ARBA00022989"/>
    </source>
</evidence>
<keyword evidence="5 8" id="KW-0472">Membrane</keyword>
<feature type="transmembrane region" description="Helical" evidence="8">
    <location>
        <begin position="37"/>
        <end position="59"/>
    </location>
</feature>
<evidence type="ECO:0000313" key="11">
    <source>
        <dbReference type="Proteomes" id="UP000295184"/>
    </source>
</evidence>
<evidence type="ECO:0000256" key="1">
    <source>
        <dbReference type="ARBA" id="ARBA00004141"/>
    </source>
</evidence>
<evidence type="ECO:0000259" key="9">
    <source>
        <dbReference type="Pfam" id="PF00137"/>
    </source>
</evidence>
<dbReference type="GO" id="GO:0033177">
    <property type="term" value="C:proton-transporting two-sector ATPase complex, proton-transporting domain"/>
    <property type="evidence" value="ECO:0007669"/>
    <property type="project" value="InterPro"/>
</dbReference>
<dbReference type="PRINTS" id="PR00124">
    <property type="entry name" value="ATPASEC"/>
</dbReference>
<dbReference type="STRING" id="1650663.GCA_001486665_02763"/>
<proteinExistence type="inferred from homology"/>
<dbReference type="GO" id="GO:0045259">
    <property type="term" value="C:proton-transporting ATP synthase complex"/>
    <property type="evidence" value="ECO:0007669"/>
    <property type="project" value="InterPro"/>
</dbReference>
<keyword evidence="3 8" id="KW-0812">Transmembrane</keyword>
<dbReference type="Pfam" id="PF00137">
    <property type="entry name" value="ATP-synt_C"/>
    <property type="match status" value="1"/>
</dbReference>
<feature type="transmembrane region" description="Helical" evidence="8">
    <location>
        <begin position="127"/>
        <end position="148"/>
    </location>
</feature>
<evidence type="ECO:0000256" key="2">
    <source>
        <dbReference type="ARBA" id="ARBA00006704"/>
    </source>
</evidence>
<dbReference type="SUPFAM" id="SSF81333">
    <property type="entry name" value="F1F0 ATP synthase subunit C"/>
    <property type="match status" value="1"/>
</dbReference>
<reference evidence="10 11" key="1">
    <citation type="submission" date="2019-03" db="EMBL/GenBank/DDBJ databases">
        <title>Genomic Encyclopedia of Type Strains, Phase IV (KMG-IV): sequencing the most valuable type-strain genomes for metagenomic binning, comparative biology and taxonomic classification.</title>
        <authorList>
            <person name="Goeker M."/>
        </authorList>
    </citation>
    <scope>NUCLEOTIDE SEQUENCE [LARGE SCALE GENOMIC DNA]</scope>
    <source>
        <strain evidence="10 11">DSM 100451</strain>
    </source>
</reference>
<dbReference type="InterPro" id="IPR002379">
    <property type="entry name" value="ATPase_proteolipid_c-like_dom"/>
</dbReference>
<keyword evidence="4 8" id="KW-1133">Transmembrane helix</keyword>
<comment type="subcellular location">
    <subcellularLocation>
        <location evidence="1">Membrane</location>
        <topology evidence="1">Multi-pass membrane protein</topology>
    </subcellularLocation>
</comment>
<accession>A0A4R1R489</accession>
<dbReference type="GO" id="GO:0015986">
    <property type="term" value="P:proton motive force-driven ATP synthesis"/>
    <property type="evidence" value="ECO:0007669"/>
    <property type="project" value="InterPro"/>
</dbReference>
<sequence>MNPVITALLVLLPLALIMGCAAYLAKRSAAGMPVKRTLAINLSCFLVVMLIAGCFAFAVSAEDAATTTAAMTAAEKAASNESMGLGLLAAALVTGLAGIGGGLAVAAGAPAAIAAASEDPKSFGKSLIFVALGESIALYGVVISILILNKLV</sequence>
<evidence type="ECO:0000313" key="10">
    <source>
        <dbReference type="EMBL" id="TCL60210.1"/>
    </source>
</evidence>
<comment type="similarity">
    <text evidence="2">Belongs to the ATPase C chain family.</text>
</comment>
<evidence type="ECO:0000256" key="8">
    <source>
        <dbReference type="SAM" id="Phobius"/>
    </source>
</evidence>
<dbReference type="AlphaFoldDB" id="A0A4R1R489"/>
<dbReference type="RefSeq" id="WP_058965877.1">
    <property type="nucleotide sequence ID" value="NZ_CABKVM010000018.1"/>
</dbReference>
<name>A0A4R1R489_9FIRM</name>
<evidence type="ECO:0000256" key="7">
    <source>
        <dbReference type="ARBA" id="ARBA00032887"/>
    </source>
</evidence>